<evidence type="ECO:0000313" key="1">
    <source>
        <dbReference type="EMBL" id="MBX60230.1"/>
    </source>
</evidence>
<accession>A0A2P2PZR8</accession>
<sequence>MFSFGSTYRILGIHLWL</sequence>
<reference evidence="1" key="1">
    <citation type="submission" date="2018-02" db="EMBL/GenBank/DDBJ databases">
        <title>Rhizophora mucronata_Transcriptome.</title>
        <authorList>
            <person name="Meera S.P."/>
            <person name="Sreeshan A."/>
            <person name="Augustine A."/>
        </authorList>
    </citation>
    <scope>NUCLEOTIDE SEQUENCE</scope>
    <source>
        <tissue evidence="1">Leaf</tissue>
    </source>
</reference>
<proteinExistence type="predicted"/>
<protein>
    <submittedName>
        <fullName evidence="1">Uncharacterized protein</fullName>
    </submittedName>
</protein>
<dbReference type="AlphaFoldDB" id="A0A2P2PZR8"/>
<name>A0A2P2PZR8_RHIMU</name>
<organism evidence="1">
    <name type="scientific">Rhizophora mucronata</name>
    <name type="common">Asiatic mangrove</name>
    <dbReference type="NCBI Taxonomy" id="61149"/>
    <lineage>
        <taxon>Eukaryota</taxon>
        <taxon>Viridiplantae</taxon>
        <taxon>Streptophyta</taxon>
        <taxon>Embryophyta</taxon>
        <taxon>Tracheophyta</taxon>
        <taxon>Spermatophyta</taxon>
        <taxon>Magnoliopsida</taxon>
        <taxon>eudicotyledons</taxon>
        <taxon>Gunneridae</taxon>
        <taxon>Pentapetalae</taxon>
        <taxon>rosids</taxon>
        <taxon>fabids</taxon>
        <taxon>Malpighiales</taxon>
        <taxon>Rhizophoraceae</taxon>
        <taxon>Rhizophora</taxon>
    </lineage>
</organism>
<dbReference type="EMBL" id="GGEC01079746">
    <property type="protein sequence ID" value="MBX60230.1"/>
    <property type="molecule type" value="Transcribed_RNA"/>
</dbReference>